<comment type="subcellular location">
    <subcellularLocation>
        <location evidence="2">Cytoplasm</location>
    </subcellularLocation>
</comment>
<evidence type="ECO:0000313" key="3">
    <source>
        <dbReference type="EMBL" id="CBL03326.1"/>
    </source>
</evidence>
<dbReference type="BioCyc" id="GPAM657308:GPA_RS00835-MONOMER"/>
<evidence type="ECO:0000256" key="1">
    <source>
        <dbReference type="ARBA" id="ARBA00022517"/>
    </source>
</evidence>
<dbReference type="PATRIC" id="fig|657308.3.peg.1272"/>
<evidence type="ECO:0000256" key="2">
    <source>
        <dbReference type="HAMAP-Rule" id="MF_00003"/>
    </source>
</evidence>
<name>D6E6H9_9ACTN</name>
<dbReference type="InterPro" id="IPR023799">
    <property type="entry name" value="RbfA_dom_sf"/>
</dbReference>
<dbReference type="PROSITE" id="PS01319">
    <property type="entry name" value="RBFA"/>
    <property type="match status" value="1"/>
</dbReference>
<dbReference type="Pfam" id="PF08843">
    <property type="entry name" value="AbiEii"/>
    <property type="match status" value="1"/>
</dbReference>
<dbReference type="GO" id="GO:0043024">
    <property type="term" value="F:ribosomal small subunit binding"/>
    <property type="evidence" value="ECO:0007669"/>
    <property type="project" value="TreeGrafter"/>
</dbReference>
<accession>D6E6H9</accession>
<dbReference type="InterPro" id="IPR000238">
    <property type="entry name" value="RbfA"/>
</dbReference>
<dbReference type="KEGG" id="gpa:GPA_01870"/>
<protein>
    <recommendedName>
        <fullName evidence="2">Ribosome-binding factor A</fullName>
    </recommendedName>
</protein>
<keyword evidence="4" id="KW-1185">Reference proteome</keyword>
<keyword evidence="1 2" id="KW-0690">Ribosome biogenesis</keyword>
<dbReference type="NCBIfam" id="TIGR00082">
    <property type="entry name" value="rbfA"/>
    <property type="match status" value="1"/>
</dbReference>
<dbReference type="HAMAP" id="MF_00003">
    <property type="entry name" value="RbfA"/>
    <property type="match status" value="1"/>
</dbReference>
<dbReference type="Gene3D" id="3.30.300.20">
    <property type="match status" value="1"/>
</dbReference>
<dbReference type="GO" id="GO:0030490">
    <property type="term" value="P:maturation of SSU-rRNA"/>
    <property type="evidence" value="ECO:0007669"/>
    <property type="project" value="UniProtKB-UniRule"/>
</dbReference>
<comment type="similarity">
    <text evidence="2">Belongs to the RbfA family.</text>
</comment>
<dbReference type="PANTHER" id="PTHR33515:SF1">
    <property type="entry name" value="RIBOSOME-BINDING FACTOR A, CHLOROPLASTIC-RELATED"/>
    <property type="match status" value="1"/>
</dbReference>
<organism evidence="3 4">
    <name type="scientific">Gordonibacter pamelaeae 7-10-1-b</name>
    <dbReference type="NCBI Taxonomy" id="657308"/>
    <lineage>
        <taxon>Bacteria</taxon>
        <taxon>Bacillati</taxon>
        <taxon>Actinomycetota</taxon>
        <taxon>Coriobacteriia</taxon>
        <taxon>Eggerthellales</taxon>
        <taxon>Eggerthellaceae</taxon>
        <taxon>Gordonibacter</taxon>
    </lineage>
</organism>
<reference evidence="3 4" key="2">
    <citation type="submission" date="2010-03" db="EMBL/GenBank/DDBJ databases">
        <authorList>
            <person name="Pajon A."/>
        </authorList>
    </citation>
    <scope>NUCLEOTIDE SEQUENCE [LARGE SCALE GENOMIC DNA]</scope>
    <source>
        <strain evidence="4">7-10-1-b</strain>
    </source>
</reference>
<reference evidence="3 4" key="1">
    <citation type="submission" date="2010-03" db="EMBL/GenBank/DDBJ databases">
        <title>The genome sequence of Gordonibacter pamelaeae 7-10-1-bT.</title>
        <authorList>
            <consortium name="metaHIT consortium -- http://www.metahit.eu/"/>
            <person name="Pajon A."/>
            <person name="Turner K."/>
            <person name="Parkhill J."/>
            <person name="Timmis K."/>
            <person name="Oxley A."/>
            <person name="Wurdemann D."/>
        </authorList>
    </citation>
    <scope>NUCLEOTIDE SEQUENCE [LARGE SCALE GENOMIC DNA]</scope>
    <source>
        <strain evidence="4">7-10-1-b</strain>
    </source>
</reference>
<dbReference type="RefSeq" id="WP_015538676.1">
    <property type="nucleotide sequence ID" value="NC_021021.1"/>
</dbReference>
<dbReference type="InterPro" id="IPR014942">
    <property type="entry name" value="AbiEii"/>
</dbReference>
<dbReference type="HOGENOM" id="CLU_064464_0_0_11"/>
<dbReference type="InterPro" id="IPR020053">
    <property type="entry name" value="Ribosome-bd_factorA_CS"/>
</dbReference>
<dbReference type="InterPro" id="IPR015946">
    <property type="entry name" value="KH_dom-like_a/b"/>
</dbReference>
<gene>
    <name evidence="2" type="primary">rbfA</name>
    <name evidence="3" type="ORF">GPA_01870</name>
</gene>
<keyword evidence="2" id="KW-0963">Cytoplasm</keyword>
<dbReference type="EMBL" id="FP929047">
    <property type="protein sequence ID" value="CBL03326.1"/>
    <property type="molecule type" value="Genomic_DNA"/>
</dbReference>
<dbReference type="PANTHER" id="PTHR33515">
    <property type="entry name" value="RIBOSOME-BINDING FACTOR A, CHLOROPLASTIC-RELATED"/>
    <property type="match status" value="1"/>
</dbReference>
<proteinExistence type="inferred from homology"/>
<dbReference type="Gene3D" id="3.10.450.620">
    <property type="entry name" value="JHP933, nucleotidyltransferase-like core domain"/>
    <property type="match status" value="1"/>
</dbReference>
<dbReference type="Proteomes" id="UP000008805">
    <property type="component" value="Chromosome"/>
</dbReference>
<comment type="function">
    <text evidence="2">One of several proteins that assist in the late maturation steps of the functional core of the 30S ribosomal subunit. Associates with free 30S ribosomal subunits (but not with 30S subunits that are part of 70S ribosomes or polysomes). Required for efficient processing of 16S rRNA. May interact with the 5'-terminal helix region of 16S rRNA.</text>
</comment>
<dbReference type="GO" id="GO:0005829">
    <property type="term" value="C:cytosol"/>
    <property type="evidence" value="ECO:0007669"/>
    <property type="project" value="TreeGrafter"/>
</dbReference>
<dbReference type="AlphaFoldDB" id="D6E6H9"/>
<comment type="subunit">
    <text evidence="2">Monomer. Binds 30S ribosomal subunits, but not 50S ribosomal subunits or 70S ribosomes.</text>
</comment>
<sequence>MKQGSSNRKVNEQAREVIASILLFEISDPRLELVTITGCEVSYDRSVCNVFYTTEPERYDDVAAAFQKAAGRIRSLMARKLSWRVAPELRFLLDLCYGSQRYSEDLDFVAGDKFDSLPLDDFSRTLRCDLLRSYDTEVSVREPKVVNDLDGVGMRRWTVSVNTNIARPDLPKQRIKLEIASVPAHTSTVRRVAVNYPELAGMYDDLTIRCQTLEEILADKLISFSATDTHIRHRDLWDIPWIVRAQEIDFSAVAALVAAKHDDYRCPVPLARMIAVGMQRAHVCYADGSFTGQMQRFLSPAVLDRTHDFDNHCDALNAIVERCYGRVAASLGISDQVEHARRRLATEISSGLISATGMPKRNLVLS</sequence>
<dbReference type="SUPFAM" id="SSF89919">
    <property type="entry name" value="Ribosome-binding factor A, RbfA"/>
    <property type="match status" value="1"/>
</dbReference>
<evidence type="ECO:0000313" key="4">
    <source>
        <dbReference type="Proteomes" id="UP000008805"/>
    </source>
</evidence>